<reference evidence="2 3" key="1">
    <citation type="submission" date="2023-03" db="EMBL/GenBank/DDBJ databases">
        <authorList>
            <person name="Menendez E."/>
            <person name="Kaur S."/>
            <person name="Flores-Felix J.D."/>
            <person name="diCenzo G.C."/>
            <person name="Peix A."/>
            <person name="Velazquez E."/>
        </authorList>
    </citation>
    <scope>NUCLEOTIDE SEQUENCE [LARGE SCALE GENOMIC DNA]</scope>
    <source>
        <strain evidence="2 3">CCBAU 71714</strain>
        <plasmid evidence="2 3">pSkuCCBAU71714a</plasmid>
    </source>
</reference>
<dbReference type="GO" id="GO:0016787">
    <property type="term" value="F:hydrolase activity"/>
    <property type="evidence" value="ECO:0007669"/>
    <property type="project" value="UniProtKB-KW"/>
</dbReference>
<evidence type="ECO:0000313" key="2">
    <source>
        <dbReference type="EMBL" id="WHS96530.1"/>
    </source>
</evidence>
<evidence type="ECO:0000259" key="1">
    <source>
        <dbReference type="Pfam" id="PF18894"/>
    </source>
</evidence>
<proteinExistence type="predicted"/>
<name>A0ABY8TFB1_9HYPH</name>
<dbReference type="Pfam" id="PF18894">
    <property type="entry name" value="PhageMetallopep"/>
    <property type="match status" value="1"/>
</dbReference>
<dbReference type="Proteomes" id="UP001233264">
    <property type="component" value="Plasmid pSkuCCBAU71714a"/>
</dbReference>
<accession>A0ABY8TFB1</accession>
<organism evidence="2 3">
    <name type="scientific">Sinorhizobium kummerowiae</name>
    <dbReference type="NCBI Taxonomy" id="158892"/>
    <lineage>
        <taxon>Bacteria</taxon>
        <taxon>Pseudomonadati</taxon>
        <taxon>Pseudomonadota</taxon>
        <taxon>Alphaproteobacteria</taxon>
        <taxon>Hyphomicrobiales</taxon>
        <taxon>Rhizobiaceae</taxon>
        <taxon>Sinorhizobium/Ensifer group</taxon>
        <taxon>Sinorhizobium</taxon>
    </lineage>
</organism>
<protein>
    <submittedName>
        <fullName evidence="2">Metallopeptidase</fullName>
        <ecNumber evidence="2">3.4.24.-</ecNumber>
    </submittedName>
</protein>
<dbReference type="RefSeq" id="WP_017270932.1">
    <property type="nucleotide sequence ID" value="NZ_CP120366.1"/>
</dbReference>
<keyword evidence="2" id="KW-0378">Hydrolase</keyword>
<gene>
    <name evidence="2" type="ORF">PZL22_005430</name>
</gene>
<keyword evidence="3" id="KW-1185">Reference proteome</keyword>
<sequence length="85" mass="9174">MQVKQWFGFVPDFIITLDAEYCRACGAPVFTIRGHNVEAFVGVVRRYGADAAGVRAIVNAANRPPEIALAKIIAHACGTCQLRVA</sequence>
<dbReference type="EC" id="3.4.24.-" evidence="2"/>
<geneLocation type="plasmid" evidence="2 3">
    <name>pSkuCCBAU71714a</name>
</geneLocation>
<dbReference type="EMBL" id="CP120366">
    <property type="protein sequence ID" value="WHS96530.1"/>
    <property type="molecule type" value="Genomic_DNA"/>
</dbReference>
<evidence type="ECO:0000313" key="3">
    <source>
        <dbReference type="Proteomes" id="UP001233264"/>
    </source>
</evidence>
<feature type="domain" description="Putative phage metallopeptidase" evidence="1">
    <location>
        <begin position="26"/>
        <end position="62"/>
    </location>
</feature>
<dbReference type="InterPro" id="IPR043998">
    <property type="entry name" value="Put_Metallopep"/>
</dbReference>
<keyword evidence="2" id="KW-0614">Plasmid</keyword>